<dbReference type="PATRIC" id="fig|1434109.4.peg.2409"/>
<dbReference type="RefSeq" id="WP_011307792.1">
    <property type="nucleotide sequence ID" value="NZ_CP009526.1"/>
</dbReference>
<evidence type="ECO:0000256" key="1">
    <source>
        <dbReference type="ARBA" id="ARBA00008791"/>
    </source>
</evidence>
<accession>A0A0E3LLE6</accession>
<name>A0A0E3LLE6_METBA</name>
<reference evidence="3 4" key="1">
    <citation type="submission" date="2014-07" db="EMBL/GenBank/DDBJ databases">
        <title>Methanogenic archaea and the global carbon cycle.</title>
        <authorList>
            <person name="Henriksen J.R."/>
            <person name="Luke J."/>
            <person name="Reinhart S."/>
            <person name="Benedict M.N."/>
            <person name="Youngblut N.D."/>
            <person name="Metcalf M.E."/>
            <person name="Whitaker R.J."/>
            <person name="Metcalf W.W."/>
        </authorList>
    </citation>
    <scope>NUCLEOTIDE SEQUENCE [LARGE SCALE GENOMIC DNA]</scope>
    <source>
        <strain evidence="3 4">Wiesmoor</strain>
    </source>
</reference>
<evidence type="ECO:0000259" key="2">
    <source>
        <dbReference type="Pfam" id="PF00582"/>
    </source>
</evidence>
<gene>
    <name evidence="3" type="ORF">MSBRW_1883</name>
</gene>
<sequence length="157" mass="17107">MEAINFKKIMVATDGSPCSGLVAEKGIELARLSGGKVYAVYVVSTTYMAPINGESFPMSVDPYWESIHEAWKKQGKEAVDSVKSLGETKGINVETVLLEGSPSEELIRYAEEEKMDIVVMGTLGKTGLNRLLLGSVAENLVRHSKVPVMVVRDKCDL</sequence>
<dbReference type="GeneID" id="24823381"/>
<dbReference type="HOGENOM" id="CLU_049301_11_0_2"/>
<dbReference type="PANTHER" id="PTHR46268">
    <property type="entry name" value="STRESS RESPONSE PROTEIN NHAX"/>
    <property type="match status" value="1"/>
</dbReference>
<dbReference type="InterPro" id="IPR006015">
    <property type="entry name" value="Universal_stress_UspA"/>
</dbReference>
<dbReference type="InterPro" id="IPR014729">
    <property type="entry name" value="Rossmann-like_a/b/a_fold"/>
</dbReference>
<dbReference type="KEGG" id="mbw:MSBRW_1883"/>
<dbReference type="PIRSF" id="PIRSF006276">
    <property type="entry name" value="UspA"/>
    <property type="match status" value="1"/>
</dbReference>
<dbReference type="EMBL" id="CP009526">
    <property type="protein sequence ID" value="AKB51136.1"/>
    <property type="molecule type" value="Genomic_DNA"/>
</dbReference>
<dbReference type="PANTHER" id="PTHR46268:SF6">
    <property type="entry name" value="UNIVERSAL STRESS PROTEIN UP12"/>
    <property type="match status" value="1"/>
</dbReference>
<dbReference type="PRINTS" id="PR01438">
    <property type="entry name" value="UNVRSLSTRESS"/>
</dbReference>
<dbReference type="SUPFAM" id="SSF52402">
    <property type="entry name" value="Adenine nucleotide alpha hydrolases-like"/>
    <property type="match status" value="1"/>
</dbReference>
<evidence type="ECO:0000313" key="4">
    <source>
        <dbReference type="Proteomes" id="UP000033038"/>
    </source>
</evidence>
<comment type="similarity">
    <text evidence="1">Belongs to the universal stress protein A family.</text>
</comment>
<proteinExistence type="inferred from homology"/>
<dbReference type="Pfam" id="PF00582">
    <property type="entry name" value="Usp"/>
    <property type="match status" value="1"/>
</dbReference>
<feature type="domain" description="UspA" evidence="2">
    <location>
        <begin position="6"/>
        <end position="152"/>
    </location>
</feature>
<dbReference type="CDD" id="cd00293">
    <property type="entry name" value="USP-like"/>
    <property type="match status" value="1"/>
</dbReference>
<dbReference type="InterPro" id="IPR006016">
    <property type="entry name" value="UspA"/>
</dbReference>
<organism evidence="3 4">
    <name type="scientific">Methanosarcina barkeri str. Wiesmoor</name>
    <dbReference type="NCBI Taxonomy" id="1434109"/>
    <lineage>
        <taxon>Archaea</taxon>
        <taxon>Methanobacteriati</taxon>
        <taxon>Methanobacteriota</taxon>
        <taxon>Stenosarchaea group</taxon>
        <taxon>Methanomicrobia</taxon>
        <taxon>Methanosarcinales</taxon>
        <taxon>Methanosarcinaceae</taxon>
        <taxon>Methanosarcina</taxon>
    </lineage>
</organism>
<dbReference type="Proteomes" id="UP000033038">
    <property type="component" value="Chromosome"/>
</dbReference>
<dbReference type="Gene3D" id="3.40.50.620">
    <property type="entry name" value="HUPs"/>
    <property type="match status" value="1"/>
</dbReference>
<protein>
    <submittedName>
        <fullName evidence="3">Universal stress protein</fullName>
    </submittedName>
</protein>
<dbReference type="AlphaFoldDB" id="A0A0E3LLE6"/>
<evidence type="ECO:0000313" key="3">
    <source>
        <dbReference type="EMBL" id="AKB51136.1"/>
    </source>
</evidence>